<accession>A0A545TNI7</accession>
<keyword evidence="10" id="KW-1185">Reference proteome</keyword>
<keyword evidence="3 8" id="KW-0540">Nuclease</keyword>
<dbReference type="Gene3D" id="3.60.15.10">
    <property type="entry name" value="Ribonuclease Z/Hydroxyacylglutathione hydrolase-like"/>
    <property type="match status" value="1"/>
</dbReference>
<comment type="catalytic activity">
    <reaction evidence="8">
        <text>Endonucleolytic cleavage of RNA, removing extra 3' nucleotides from tRNA precursor, generating 3' termini of tRNAs. A 3'-hydroxy group is left at the tRNA terminus and a 5'-phosphoryl group is left at the trailer molecule.</text>
        <dbReference type="EC" id="3.1.26.11"/>
    </reaction>
</comment>
<evidence type="ECO:0000313" key="10">
    <source>
        <dbReference type="Proteomes" id="UP000319732"/>
    </source>
</evidence>
<dbReference type="PANTHER" id="PTHR46018:SF2">
    <property type="entry name" value="ZINC PHOSPHODIESTERASE ELAC PROTEIN 1"/>
    <property type="match status" value="1"/>
</dbReference>
<proteinExistence type="inferred from homology"/>
<feature type="binding site" evidence="8">
    <location>
        <position position="67"/>
    </location>
    <ligand>
        <name>Zn(2+)</name>
        <dbReference type="ChEBI" id="CHEBI:29105"/>
        <label>2</label>
        <note>catalytic</note>
    </ligand>
</feature>
<feature type="binding site" evidence="8">
    <location>
        <position position="66"/>
    </location>
    <ligand>
        <name>Zn(2+)</name>
        <dbReference type="ChEBI" id="CHEBI:29105"/>
        <label>2</label>
        <note>catalytic</note>
    </ligand>
</feature>
<reference evidence="9 10" key="1">
    <citation type="submission" date="2019-06" db="EMBL/GenBank/DDBJ databases">
        <title>Whole genome sequence for Cellvibrionaceae sp. R142.</title>
        <authorList>
            <person name="Wang G."/>
        </authorList>
    </citation>
    <scope>NUCLEOTIDE SEQUENCE [LARGE SCALE GENOMIC DNA]</scope>
    <source>
        <strain evidence="9 10">R142</strain>
    </source>
</reference>
<keyword evidence="2 8" id="KW-0819">tRNA processing</keyword>
<dbReference type="GO" id="GO:0008270">
    <property type="term" value="F:zinc ion binding"/>
    <property type="evidence" value="ECO:0007669"/>
    <property type="project" value="UniProtKB-UniRule"/>
</dbReference>
<organism evidence="9 10">
    <name type="scientific">Exilibacterium tricleocarpae</name>
    <dbReference type="NCBI Taxonomy" id="2591008"/>
    <lineage>
        <taxon>Bacteria</taxon>
        <taxon>Pseudomonadati</taxon>
        <taxon>Pseudomonadota</taxon>
        <taxon>Gammaproteobacteria</taxon>
        <taxon>Cellvibrionales</taxon>
        <taxon>Cellvibrionaceae</taxon>
        <taxon>Exilibacterium</taxon>
    </lineage>
</organism>
<dbReference type="Proteomes" id="UP000319732">
    <property type="component" value="Unassembled WGS sequence"/>
</dbReference>
<gene>
    <name evidence="8" type="primary">rnz</name>
    <name evidence="9" type="ORF">FKG94_11950</name>
</gene>
<dbReference type="InterPro" id="IPR036866">
    <property type="entry name" value="RibonucZ/Hydroxyglut_hydro"/>
</dbReference>
<evidence type="ECO:0000256" key="2">
    <source>
        <dbReference type="ARBA" id="ARBA00022694"/>
    </source>
</evidence>
<dbReference type="PANTHER" id="PTHR46018">
    <property type="entry name" value="ZINC PHOSPHODIESTERASE ELAC PROTEIN 1"/>
    <property type="match status" value="1"/>
</dbReference>
<comment type="similarity">
    <text evidence="8">Belongs to the RNase Z family.</text>
</comment>
<dbReference type="HAMAP" id="MF_01818">
    <property type="entry name" value="RNase_Z_BN"/>
    <property type="match status" value="1"/>
</dbReference>
<evidence type="ECO:0000256" key="7">
    <source>
        <dbReference type="ARBA" id="ARBA00022833"/>
    </source>
</evidence>
<feature type="binding site" evidence="8">
    <location>
        <position position="140"/>
    </location>
    <ligand>
        <name>Zn(2+)</name>
        <dbReference type="ChEBI" id="CHEBI:29105"/>
        <label>1</label>
        <note>catalytic</note>
    </ligand>
</feature>
<dbReference type="InterPro" id="IPR013471">
    <property type="entry name" value="RNase_Z/BN"/>
</dbReference>
<dbReference type="SUPFAM" id="SSF56281">
    <property type="entry name" value="Metallo-hydrolase/oxidoreductase"/>
    <property type="match status" value="1"/>
</dbReference>
<evidence type="ECO:0000313" key="9">
    <source>
        <dbReference type="EMBL" id="TQV78731.1"/>
    </source>
</evidence>
<feature type="binding site" evidence="8">
    <location>
        <position position="62"/>
    </location>
    <ligand>
        <name>Zn(2+)</name>
        <dbReference type="ChEBI" id="CHEBI:29105"/>
        <label>1</label>
        <note>catalytic</note>
    </ligand>
</feature>
<keyword evidence="5 8" id="KW-0255">Endonuclease</keyword>
<evidence type="ECO:0000256" key="4">
    <source>
        <dbReference type="ARBA" id="ARBA00022723"/>
    </source>
</evidence>
<keyword evidence="4 8" id="KW-0479">Metal-binding</keyword>
<feature type="binding site" evidence="8">
    <location>
        <position position="270"/>
    </location>
    <ligand>
        <name>Zn(2+)</name>
        <dbReference type="ChEBI" id="CHEBI:29105"/>
        <label>2</label>
        <note>catalytic</note>
    </ligand>
</feature>
<dbReference type="EMBL" id="VHSG01000012">
    <property type="protein sequence ID" value="TQV78731.1"/>
    <property type="molecule type" value="Genomic_DNA"/>
</dbReference>
<evidence type="ECO:0000256" key="6">
    <source>
        <dbReference type="ARBA" id="ARBA00022801"/>
    </source>
</evidence>
<evidence type="ECO:0000256" key="3">
    <source>
        <dbReference type="ARBA" id="ARBA00022722"/>
    </source>
</evidence>
<comment type="subunit">
    <text evidence="1 8">Homodimer.</text>
</comment>
<keyword evidence="7 8" id="KW-0862">Zinc</keyword>
<name>A0A545TNI7_9GAMM</name>
<protein>
    <recommendedName>
        <fullName evidence="8">Ribonuclease Z</fullName>
        <shortName evidence="8">RNase Z</shortName>
        <ecNumber evidence="8">3.1.26.11</ecNumber>
    </recommendedName>
    <alternativeName>
        <fullName evidence="8">tRNA 3 endonuclease</fullName>
    </alternativeName>
    <alternativeName>
        <fullName evidence="8">tRNase Z</fullName>
    </alternativeName>
</protein>
<dbReference type="RefSeq" id="WP_142904545.1">
    <property type="nucleotide sequence ID" value="NZ_ML660093.1"/>
</dbReference>
<evidence type="ECO:0000256" key="5">
    <source>
        <dbReference type="ARBA" id="ARBA00022759"/>
    </source>
</evidence>
<dbReference type="GO" id="GO:0042781">
    <property type="term" value="F:3'-tRNA processing endoribonuclease activity"/>
    <property type="evidence" value="ECO:0007669"/>
    <property type="project" value="UniProtKB-UniRule"/>
</dbReference>
<evidence type="ECO:0000256" key="8">
    <source>
        <dbReference type="HAMAP-Rule" id="MF_01818"/>
    </source>
</evidence>
<feature type="active site" description="Proton acceptor" evidence="8">
    <location>
        <position position="66"/>
    </location>
</feature>
<comment type="cofactor">
    <cofactor evidence="8">
        <name>Zn(2+)</name>
        <dbReference type="ChEBI" id="CHEBI:29105"/>
    </cofactor>
    <text evidence="8">Binds 2 Zn(2+) ions.</text>
</comment>
<feature type="binding site" evidence="8">
    <location>
        <position position="211"/>
    </location>
    <ligand>
        <name>Zn(2+)</name>
        <dbReference type="ChEBI" id="CHEBI:29105"/>
        <label>2</label>
        <note>catalytic</note>
    </ligand>
</feature>
<feature type="binding site" evidence="8">
    <location>
        <position position="64"/>
    </location>
    <ligand>
        <name>Zn(2+)</name>
        <dbReference type="ChEBI" id="CHEBI:29105"/>
        <label>1</label>
        <note>catalytic</note>
    </ligand>
</feature>
<dbReference type="Pfam" id="PF23023">
    <property type="entry name" value="Anti-Pycsar_Apyc1"/>
    <property type="match status" value="1"/>
</dbReference>
<feature type="binding site" evidence="8">
    <location>
        <position position="211"/>
    </location>
    <ligand>
        <name>Zn(2+)</name>
        <dbReference type="ChEBI" id="CHEBI:29105"/>
        <label>1</label>
        <note>catalytic</note>
    </ligand>
</feature>
<keyword evidence="6 8" id="KW-0378">Hydrolase</keyword>
<comment type="function">
    <text evidence="8">Zinc phosphodiesterase, which displays some tRNA 3'-processing endonuclease activity. Probably involved in tRNA maturation, by removing a 3'-trailer from precursor tRNA.</text>
</comment>
<dbReference type="AlphaFoldDB" id="A0A545TNI7"/>
<dbReference type="EC" id="3.1.26.11" evidence="8"/>
<dbReference type="CDD" id="cd07717">
    <property type="entry name" value="RNaseZ_ZiPD-like_MBL-fold"/>
    <property type="match status" value="1"/>
</dbReference>
<evidence type="ECO:0000256" key="1">
    <source>
        <dbReference type="ARBA" id="ARBA00011738"/>
    </source>
</evidence>
<dbReference type="OrthoDB" id="9803916at2"/>
<sequence length="330" mass="35901">MEFMFLGTSSGVPTRHRNVSGLAIGIAGAKAWYLVDCGEGTQHRLLQTHRSLVKLAGIFITHVHGDHCFGLPGLLASAAMAGRSEPLPIIAPEPIRAFIEIAQKTTDTYIPYDIIFTPVEEPETAWRGTDMLVKTTALSHRVPSYAYTFTERYVPRNLNTQKLKERGVPAGPLWGRLQKGQDVTLDNGTEHCSDEYLLPQRSPRSIVIGGDNDTPELLSAECAGADVLVHEATYTEAVAAVVGSKHRHSSAAQVAGFAQRVGLRNLVLTHFSARYQIDAPGSASVNELEHEARAYYDGNLFLADDLAGYELDKGGNLQLKQPGLGSGRKR</sequence>
<comment type="caution">
    <text evidence="9">The sequence shown here is derived from an EMBL/GenBank/DDBJ whole genome shotgun (WGS) entry which is preliminary data.</text>
</comment>